<dbReference type="Proteomes" id="UP001500305">
    <property type="component" value="Unassembled WGS sequence"/>
</dbReference>
<feature type="compositionally biased region" description="Basic and acidic residues" evidence="1">
    <location>
        <begin position="48"/>
        <end position="57"/>
    </location>
</feature>
<gene>
    <name evidence="2" type="ORF">GCM10010430_20300</name>
</gene>
<dbReference type="RefSeq" id="WP_344635936.1">
    <property type="nucleotide sequence ID" value="NZ_BAAATR010000006.1"/>
</dbReference>
<evidence type="ECO:0000256" key="1">
    <source>
        <dbReference type="SAM" id="MobiDB-lite"/>
    </source>
</evidence>
<reference evidence="2 3" key="1">
    <citation type="journal article" date="2019" name="Int. J. Syst. Evol. Microbiol.">
        <title>The Global Catalogue of Microorganisms (GCM) 10K type strain sequencing project: providing services to taxonomists for standard genome sequencing and annotation.</title>
        <authorList>
            <consortium name="The Broad Institute Genomics Platform"/>
            <consortium name="The Broad Institute Genome Sequencing Center for Infectious Disease"/>
            <person name="Wu L."/>
            <person name="Ma J."/>
        </authorList>
    </citation>
    <scope>NUCLEOTIDE SEQUENCE [LARGE SCALE GENOMIC DNA]</scope>
    <source>
        <strain evidence="2 3">JCM 7356</strain>
    </source>
</reference>
<keyword evidence="3" id="KW-1185">Reference proteome</keyword>
<name>A0ABN3DQB2_9ACTN</name>
<comment type="caution">
    <text evidence="2">The sequence shown here is derived from an EMBL/GenBank/DDBJ whole genome shotgun (WGS) entry which is preliminary data.</text>
</comment>
<feature type="compositionally biased region" description="Low complexity" evidence="1">
    <location>
        <begin position="16"/>
        <end position="29"/>
    </location>
</feature>
<evidence type="ECO:0000313" key="3">
    <source>
        <dbReference type="Proteomes" id="UP001500305"/>
    </source>
</evidence>
<accession>A0ABN3DQB2</accession>
<feature type="region of interest" description="Disordered" evidence="1">
    <location>
        <begin position="1"/>
        <end position="57"/>
    </location>
</feature>
<protein>
    <submittedName>
        <fullName evidence="2">Uncharacterized protein</fullName>
    </submittedName>
</protein>
<dbReference type="EMBL" id="BAAATR010000006">
    <property type="protein sequence ID" value="GAA2239095.1"/>
    <property type="molecule type" value="Genomic_DNA"/>
</dbReference>
<sequence length="57" mass="5787">MTGSPDGSAPLRAAVRRSAPTARDAAAAGCRGGHARHPTKGPGWKPTPTDRLEATPV</sequence>
<organism evidence="2 3">
    <name type="scientific">Kitasatospora cystarginea</name>
    <dbReference type="NCBI Taxonomy" id="58350"/>
    <lineage>
        <taxon>Bacteria</taxon>
        <taxon>Bacillati</taxon>
        <taxon>Actinomycetota</taxon>
        <taxon>Actinomycetes</taxon>
        <taxon>Kitasatosporales</taxon>
        <taxon>Streptomycetaceae</taxon>
        <taxon>Kitasatospora</taxon>
    </lineage>
</organism>
<proteinExistence type="predicted"/>
<evidence type="ECO:0000313" key="2">
    <source>
        <dbReference type="EMBL" id="GAA2239095.1"/>
    </source>
</evidence>